<protein>
    <submittedName>
        <fullName evidence="1">Uncharacterized protein</fullName>
    </submittedName>
</protein>
<keyword evidence="2" id="KW-1185">Reference proteome</keyword>
<organism evidence="1 2">
    <name type="scientific">Nonomuraea endophytica</name>
    <dbReference type="NCBI Taxonomy" id="714136"/>
    <lineage>
        <taxon>Bacteria</taxon>
        <taxon>Bacillati</taxon>
        <taxon>Actinomycetota</taxon>
        <taxon>Actinomycetes</taxon>
        <taxon>Streptosporangiales</taxon>
        <taxon>Streptosporangiaceae</taxon>
        <taxon>Nonomuraea</taxon>
    </lineage>
</organism>
<dbReference type="RefSeq" id="WP_184971623.1">
    <property type="nucleotide sequence ID" value="NZ_JACHIN010000015.1"/>
</dbReference>
<dbReference type="EMBL" id="JACHIN010000015">
    <property type="protein sequence ID" value="MBB5082960.1"/>
    <property type="molecule type" value="Genomic_DNA"/>
</dbReference>
<dbReference type="Proteomes" id="UP000568380">
    <property type="component" value="Unassembled WGS sequence"/>
</dbReference>
<comment type="caution">
    <text evidence="1">The sequence shown here is derived from an EMBL/GenBank/DDBJ whole genome shotgun (WGS) entry which is preliminary data.</text>
</comment>
<evidence type="ECO:0000313" key="2">
    <source>
        <dbReference type="Proteomes" id="UP000568380"/>
    </source>
</evidence>
<reference evidence="1 2" key="1">
    <citation type="submission" date="2020-08" db="EMBL/GenBank/DDBJ databases">
        <title>Genomic Encyclopedia of Type Strains, Phase IV (KMG-IV): sequencing the most valuable type-strain genomes for metagenomic binning, comparative biology and taxonomic classification.</title>
        <authorList>
            <person name="Goeker M."/>
        </authorList>
    </citation>
    <scope>NUCLEOTIDE SEQUENCE [LARGE SCALE GENOMIC DNA]</scope>
    <source>
        <strain evidence="1 2">DSM 45385</strain>
    </source>
</reference>
<evidence type="ECO:0000313" key="1">
    <source>
        <dbReference type="EMBL" id="MBB5082960.1"/>
    </source>
</evidence>
<dbReference type="AlphaFoldDB" id="A0A7W8EJB2"/>
<accession>A0A7W8EJB2</accession>
<proteinExistence type="predicted"/>
<sequence length="259" mass="28248">MSSHDIVIDLDGPFPAGHVRRWLSEVPAALAPGLRSGVVCVDTDARGFEYRPLTVASVDWLLTVAAGEFNDAWVELCDGDGHDDALIVGVERFTDRPAHTQLRAWSFLRAPEYGLAAPGVAERWAGVLRDFAAPVDPAFGHVADDSMGQGMTALDGAVVRGGRIPSARQARRFLRGYSWITICPAELAGRVDTAAFHEAEKLPGGALWLRATRELAGYDEVAVRRVFEALAPVLPPGRPSRNPFDTRTRRLVWEDAGRR</sequence>
<gene>
    <name evidence="1" type="ORF">HNR40_008463</name>
</gene>
<name>A0A7W8EJB2_9ACTN</name>